<dbReference type="AlphaFoldDB" id="A0A556MIF6"/>
<name>A0A556MIF6_9SPHI</name>
<dbReference type="Gene3D" id="3.40.50.720">
    <property type="entry name" value="NAD(P)-binding Rossmann-like Domain"/>
    <property type="match status" value="1"/>
</dbReference>
<evidence type="ECO:0000256" key="3">
    <source>
        <dbReference type="RuleBase" id="RU000363"/>
    </source>
</evidence>
<dbReference type="PRINTS" id="PR00081">
    <property type="entry name" value="GDHRDH"/>
</dbReference>
<dbReference type="Pfam" id="PF00106">
    <property type="entry name" value="adh_short"/>
    <property type="match status" value="1"/>
</dbReference>
<dbReference type="OrthoDB" id="1235794at2"/>
<comment type="similarity">
    <text evidence="1 3">Belongs to the short-chain dehydrogenases/reductases (SDR) family.</text>
</comment>
<sequence>MKKTVLITGASSGFGRAAANLFHKNGWNVIATMRSPEKETELTNLDDVLVSKLDVTDKATIKTAVAQGIEKFGKIDVLVNNAGYGALGALEPATEENIKKQFDVNVFGLIAVTQAVLPGMRKHKYGVIINVSSVGGRVTFPFSSFYHATKFAVEGLTESIQYELNPLSIRLKIVEPGGYKTEFSGRSMTLINANGIDDYQAPFDNFIKMLDNWPMSENLDEVADTIYEAATDGTEKLRYPTSQEAAHLVESRRQMSDVEFKKMMAAQTGF</sequence>
<dbReference type="PRINTS" id="PR00080">
    <property type="entry name" value="SDRFAMILY"/>
</dbReference>
<gene>
    <name evidence="4" type="ORF">FO440_18040</name>
</gene>
<evidence type="ECO:0000313" key="5">
    <source>
        <dbReference type="Proteomes" id="UP000318733"/>
    </source>
</evidence>
<evidence type="ECO:0000256" key="2">
    <source>
        <dbReference type="ARBA" id="ARBA00023002"/>
    </source>
</evidence>
<reference evidence="4 5" key="1">
    <citation type="submission" date="2019-07" db="EMBL/GenBank/DDBJ databases">
        <authorList>
            <person name="Huq M.A."/>
        </authorList>
    </citation>
    <scope>NUCLEOTIDE SEQUENCE [LARGE SCALE GENOMIC DNA]</scope>
    <source>
        <strain evidence="4 5">MAH-19</strain>
    </source>
</reference>
<dbReference type="RefSeq" id="WP_144249680.1">
    <property type="nucleotide sequence ID" value="NZ_VLPK01000003.1"/>
</dbReference>
<protein>
    <submittedName>
        <fullName evidence="4">SDR family oxidoreductase</fullName>
    </submittedName>
</protein>
<dbReference type="PANTHER" id="PTHR43976:SF16">
    <property type="entry name" value="SHORT-CHAIN DEHYDROGENASE_REDUCTASE FAMILY PROTEIN"/>
    <property type="match status" value="1"/>
</dbReference>
<comment type="caution">
    <text evidence="4">The sequence shown here is derived from an EMBL/GenBank/DDBJ whole genome shotgun (WGS) entry which is preliminary data.</text>
</comment>
<dbReference type="CDD" id="cd05374">
    <property type="entry name" value="17beta-HSD-like_SDR_c"/>
    <property type="match status" value="1"/>
</dbReference>
<keyword evidence="2" id="KW-0560">Oxidoreductase</keyword>
<dbReference type="SUPFAM" id="SSF51735">
    <property type="entry name" value="NAD(P)-binding Rossmann-fold domains"/>
    <property type="match status" value="1"/>
</dbReference>
<evidence type="ECO:0000256" key="1">
    <source>
        <dbReference type="ARBA" id="ARBA00006484"/>
    </source>
</evidence>
<evidence type="ECO:0000313" key="4">
    <source>
        <dbReference type="EMBL" id="TSJ39643.1"/>
    </source>
</evidence>
<dbReference type="Proteomes" id="UP000318733">
    <property type="component" value="Unassembled WGS sequence"/>
</dbReference>
<organism evidence="4 5">
    <name type="scientific">Mucilaginibacter corticis</name>
    <dbReference type="NCBI Taxonomy" id="2597670"/>
    <lineage>
        <taxon>Bacteria</taxon>
        <taxon>Pseudomonadati</taxon>
        <taxon>Bacteroidota</taxon>
        <taxon>Sphingobacteriia</taxon>
        <taxon>Sphingobacteriales</taxon>
        <taxon>Sphingobacteriaceae</taxon>
        <taxon>Mucilaginibacter</taxon>
    </lineage>
</organism>
<dbReference type="EMBL" id="VLPK01000003">
    <property type="protein sequence ID" value="TSJ39643.1"/>
    <property type="molecule type" value="Genomic_DNA"/>
</dbReference>
<dbReference type="InterPro" id="IPR002347">
    <property type="entry name" value="SDR_fam"/>
</dbReference>
<accession>A0A556MIF6</accession>
<proteinExistence type="inferred from homology"/>
<dbReference type="InterPro" id="IPR051911">
    <property type="entry name" value="SDR_oxidoreductase"/>
</dbReference>
<dbReference type="GO" id="GO:0016491">
    <property type="term" value="F:oxidoreductase activity"/>
    <property type="evidence" value="ECO:0007669"/>
    <property type="project" value="UniProtKB-KW"/>
</dbReference>
<dbReference type="InterPro" id="IPR036291">
    <property type="entry name" value="NAD(P)-bd_dom_sf"/>
</dbReference>
<keyword evidence="5" id="KW-1185">Reference proteome</keyword>
<dbReference type="PANTHER" id="PTHR43976">
    <property type="entry name" value="SHORT CHAIN DEHYDROGENASE"/>
    <property type="match status" value="1"/>
</dbReference>